<dbReference type="Gene3D" id="3.30.70.2060">
    <property type="match status" value="1"/>
</dbReference>
<keyword evidence="4" id="KW-1185">Reference proteome</keyword>
<evidence type="ECO:0000313" key="3">
    <source>
        <dbReference type="EMBL" id="PSC06013.1"/>
    </source>
</evidence>
<name>A0A2T1HWE4_9HYPH</name>
<dbReference type="AlphaFoldDB" id="A0A2T1HWE4"/>
<accession>A0A2T1HWE4</accession>
<dbReference type="PANTHER" id="PTHR41247">
    <property type="entry name" value="HTH-TYPE TRANSCRIPTIONAL REPRESSOR YCNK"/>
    <property type="match status" value="1"/>
</dbReference>
<dbReference type="InterPro" id="IPR008719">
    <property type="entry name" value="N2O_reductase_NosL"/>
</dbReference>
<feature type="chain" id="PRO_5015451378" evidence="2">
    <location>
        <begin position="20"/>
        <end position="183"/>
    </location>
</feature>
<organism evidence="3 4">
    <name type="scientific">Alsobacter soli</name>
    <dbReference type="NCBI Taxonomy" id="2109933"/>
    <lineage>
        <taxon>Bacteria</taxon>
        <taxon>Pseudomonadati</taxon>
        <taxon>Pseudomonadota</taxon>
        <taxon>Alphaproteobacteria</taxon>
        <taxon>Hyphomicrobiales</taxon>
        <taxon>Alsobacteraceae</taxon>
        <taxon>Alsobacter</taxon>
    </lineage>
</organism>
<gene>
    <name evidence="3" type="ORF">SLNSH_06475</name>
</gene>
<dbReference type="PROSITE" id="PS51257">
    <property type="entry name" value="PROKAR_LIPOPROTEIN"/>
    <property type="match status" value="1"/>
</dbReference>
<evidence type="ECO:0000256" key="2">
    <source>
        <dbReference type="SAM" id="SignalP"/>
    </source>
</evidence>
<comment type="caution">
    <text evidence="3">The sequence shown here is derived from an EMBL/GenBank/DDBJ whole genome shotgun (WGS) entry which is preliminary data.</text>
</comment>
<protein>
    <submittedName>
        <fullName evidence="3">Copper resistance protein CopZ</fullName>
    </submittedName>
</protein>
<sequence length="183" mass="19305">MRTALAAALALLLLAGCNAQKPAEAPKPFALDQQAIGHYCGMNVLEHPGPKGQIILQSRIDPVWFSSARDALAYTMLPEEPKDILAIYVSDMGKAPSWDKPGAENWVDARKAWFVIGGSAKGGMGVPEAVPFSDRAAAERFAREKGGAVVDFADVPRDQILAAGAEAPPPADEPEAAPAHTAH</sequence>
<reference evidence="4" key="1">
    <citation type="submission" date="2018-03" db="EMBL/GenBank/DDBJ databases">
        <authorList>
            <person name="Sun L."/>
            <person name="Liu H."/>
            <person name="Chen W."/>
            <person name="Huang K."/>
            <person name="Liu W."/>
            <person name="Gao X."/>
        </authorList>
    </citation>
    <scope>NUCLEOTIDE SEQUENCE [LARGE SCALE GENOMIC DNA]</scope>
    <source>
        <strain evidence="4">SH9</strain>
    </source>
</reference>
<dbReference type="Gene3D" id="3.30.70.2050">
    <property type="match status" value="1"/>
</dbReference>
<dbReference type="SUPFAM" id="SSF160387">
    <property type="entry name" value="NosL/MerB-like"/>
    <property type="match status" value="1"/>
</dbReference>
<keyword evidence="2" id="KW-0732">Signal</keyword>
<dbReference type="RefSeq" id="WP_106335853.1">
    <property type="nucleotide sequence ID" value="NZ_PVZS01000005.1"/>
</dbReference>
<feature type="region of interest" description="Disordered" evidence="1">
    <location>
        <begin position="162"/>
        <end position="183"/>
    </location>
</feature>
<dbReference type="Proteomes" id="UP000239772">
    <property type="component" value="Unassembled WGS sequence"/>
</dbReference>
<dbReference type="PANTHER" id="PTHR41247:SF1">
    <property type="entry name" value="HTH-TYPE TRANSCRIPTIONAL REPRESSOR YCNK"/>
    <property type="match status" value="1"/>
</dbReference>
<feature type="signal peptide" evidence="2">
    <location>
        <begin position="1"/>
        <end position="19"/>
    </location>
</feature>
<dbReference type="OrthoDB" id="7354657at2"/>
<proteinExistence type="predicted"/>
<evidence type="ECO:0000313" key="4">
    <source>
        <dbReference type="Proteomes" id="UP000239772"/>
    </source>
</evidence>
<dbReference type="EMBL" id="PVZS01000005">
    <property type="protein sequence ID" value="PSC06013.1"/>
    <property type="molecule type" value="Genomic_DNA"/>
</dbReference>
<dbReference type="Pfam" id="PF05573">
    <property type="entry name" value="NosL"/>
    <property type="match status" value="1"/>
</dbReference>
<evidence type="ECO:0000256" key="1">
    <source>
        <dbReference type="SAM" id="MobiDB-lite"/>
    </source>
</evidence>